<dbReference type="EMBL" id="CM037019">
    <property type="protein sequence ID" value="KAH7671724.1"/>
    <property type="molecule type" value="Genomic_DNA"/>
</dbReference>
<gene>
    <name evidence="1" type="ORF">IHE45_09G006800</name>
</gene>
<evidence type="ECO:0000313" key="2">
    <source>
        <dbReference type="Proteomes" id="UP000827976"/>
    </source>
</evidence>
<name>A0ACB7VD20_DIOAL</name>
<accession>A0ACB7VD20</accession>
<comment type="caution">
    <text evidence="1">The sequence shown here is derived from an EMBL/GenBank/DDBJ whole genome shotgun (WGS) entry which is preliminary data.</text>
</comment>
<organism evidence="1 2">
    <name type="scientific">Dioscorea alata</name>
    <name type="common">Purple yam</name>
    <dbReference type="NCBI Taxonomy" id="55571"/>
    <lineage>
        <taxon>Eukaryota</taxon>
        <taxon>Viridiplantae</taxon>
        <taxon>Streptophyta</taxon>
        <taxon>Embryophyta</taxon>
        <taxon>Tracheophyta</taxon>
        <taxon>Spermatophyta</taxon>
        <taxon>Magnoliopsida</taxon>
        <taxon>Liliopsida</taxon>
        <taxon>Dioscoreales</taxon>
        <taxon>Dioscoreaceae</taxon>
        <taxon>Dioscorea</taxon>
    </lineage>
</organism>
<keyword evidence="2" id="KW-1185">Reference proteome</keyword>
<sequence length="81" mass="9923">MDRFLEQYNREYVKKVMINQQEIFKQQVRELHRLYKVQKMLMIETNYKFRQTYDESIVDCKLKECDIDLTLSIGCKMSSES</sequence>
<proteinExistence type="predicted"/>
<evidence type="ECO:0000313" key="1">
    <source>
        <dbReference type="EMBL" id="KAH7671724.1"/>
    </source>
</evidence>
<dbReference type="Proteomes" id="UP000827976">
    <property type="component" value="Chromosome 9"/>
</dbReference>
<protein>
    <submittedName>
        <fullName evidence="1">Uncharacterized protein</fullName>
    </submittedName>
</protein>
<reference evidence="2" key="1">
    <citation type="journal article" date="2022" name="Nat. Commun.">
        <title>Chromosome evolution and the genetic basis of agronomically important traits in greater yam.</title>
        <authorList>
            <person name="Bredeson J.V."/>
            <person name="Lyons J.B."/>
            <person name="Oniyinde I.O."/>
            <person name="Okereke N.R."/>
            <person name="Kolade O."/>
            <person name="Nnabue I."/>
            <person name="Nwadili C.O."/>
            <person name="Hribova E."/>
            <person name="Parker M."/>
            <person name="Nwogha J."/>
            <person name="Shu S."/>
            <person name="Carlson J."/>
            <person name="Kariba R."/>
            <person name="Muthemba S."/>
            <person name="Knop K."/>
            <person name="Barton G.J."/>
            <person name="Sherwood A.V."/>
            <person name="Lopez-Montes A."/>
            <person name="Asiedu R."/>
            <person name="Jamnadass R."/>
            <person name="Muchugi A."/>
            <person name="Goodstein D."/>
            <person name="Egesi C.N."/>
            <person name="Featherston J."/>
            <person name="Asfaw A."/>
            <person name="Simpson G.G."/>
            <person name="Dolezel J."/>
            <person name="Hendre P.S."/>
            <person name="Van Deynze A."/>
            <person name="Kumar P.L."/>
            <person name="Obidiegwu J.E."/>
            <person name="Bhattacharjee R."/>
            <person name="Rokhsar D.S."/>
        </authorList>
    </citation>
    <scope>NUCLEOTIDE SEQUENCE [LARGE SCALE GENOMIC DNA]</scope>
    <source>
        <strain evidence="2">cv. TDa95/00328</strain>
    </source>
</reference>